<dbReference type="RefSeq" id="WP_225698077.1">
    <property type="nucleotide sequence ID" value="NZ_JAIXNE010000002.1"/>
</dbReference>
<feature type="transmembrane region" description="Helical" evidence="1">
    <location>
        <begin position="332"/>
        <end position="355"/>
    </location>
</feature>
<keyword evidence="6" id="KW-1185">Reference proteome</keyword>
<evidence type="ECO:0000313" key="5">
    <source>
        <dbReference type="EMBL" id="MCA6077274.1"/>
    </source>
</evidence>
<evidence type="ECO:0000313" key="4">
    <source>
        <dbReference type="EMBL" id="MCA6076146.1"/>
    </source>
</evidence>
<dbReference type="EMBL" id="JAIXNE010000002">
    <property type="protein sequence ID" value="MCA6074969.1"/>
    <property type="molecule type" value="Genomic_DNA"/>
</dbReference>
<dbReference type="AlphaFoldDB" id="A0A9X1HQK0"/>
<dbReference type="Pfam" id="PF12704">
    <property type="entry name" value="MacB_PCD"/>
    <property type="match status" value="1"/>
</dbReference>
<dbReference type="EMBL" id="JAIXNE010000003">
    <property type="protein sequence ID" value="MCA6076146.1"/>
    <property type="molecule type" value="Genomic_DNA"/>
</dbReference>
<proteinExistence type="predicted"/>
<gene>
    <name evidence="3" type="ORF">LDX50_08815</name>
    <name evidence="4" type="ORF">LDX50_14785</name>
    <name evidence="5" type="ORF">LDX50_20505</name>
</gene>
<organism evidence="4 6">
    <name type="scientific">Fulvivirga sedimenti</name>
    <dbReference type="NCBI Taxonomy" id="2879465"/>
    <lineage>
        <taxon>Bacteria</taxon>
        <taxon>Pseudomonadati</taxon>
        <taxon>Bacteroidota</taxon>
        <taxon>Cytophagia</taxon>
        <taxon>Cytophagales</taxon>
        <taxon>Fulvivirgaceae</taxon>
        <taxon>Fulvivirga</taxon>
    </lineage>
</organism>
<evidence type="ECO:0000259" key="2">
    <source>
        <dbReference type="Pfam" id="PF12704"/>
    </source>
</evidence>
<keyword evidence="1" id="KW-1133">Transmembrane helix</keyword>
<name>A0A9X1HQK0_9BACT</name>
<keyword evidence="1" id="KW-0472">Membrane</keyword>
<comment type="caution">
    <text evidence="4">The sequence shown here is derived from an EMBL/GenBank/DDBJ whole genome shotgun (WGS) entry which is preliminary data.</text>
</comment>
<keyword evidence="1" id="KW-0812">Transmembrane</keyword>
<dbReference type="InterPro" id="IPR025857">
    <property type="entry name" value="MacB_PCD"/>
</dbReference>
<evidence type="ECO:0000313" key="3">
    <source>
        <dbReference type="EMBL" id="MCA6074969.1"/>
    </source>
</evidence>
<protein>
    <submittedName>
        <fullName evidence="4">ABC transporter permease</fullName>
    </submittedName>
</protein>
<feature type="transmembrane region" description="Helical" evidence="1">
    <location>
        <begin position="289"/>
        <end position="311"/>
    </location>
</feature>
<sequence length="367" mass="40494">MLSIGLILFIPLGLNKLVNEGAGRLTGRAESTPLLVGTLGSQTELTLSALYFKEAAYRPMQYREFDSLRFEVDGKVYPMHLKFRAGEQPIVGTSPEYVTFRNMTFSEGRNFVMLGECILGAKAAEALQAGVGDAVISSPAGAFDVAGSFPLKMKVAGVLNPVNSPDDEAVFTDIKTTWVIEGLAHGHENVENSENQMLLKTDSLIIAGPAVLSYTEITEENRTSFHFHGQEANYPIHAIIVEPRNDRERIQLRGRYESRTDNIQMIVPADVVNELVATVFTIRDLVFKAGVFIGIATLCIATLVFILSVRLRKNELNTIRKMGGSGRWIQQVLGLEIVIVLTLSIGTAWIITLFVSTFSNEIIEKWI</sequence>
<dbReference type="Proteomes" id="UP001139409">
    <property type="component" value="Unassembled WGS sequence"/>
</dbReference>
<reference evidence="4" key="1">
    <citation type="submission" date="2021-09" db="EMBL/GenBank/DDBJ databases">
        <title>Fulvivirga sp. isolated from coastal sediment.</title>
        <authorList>
            <person name="Yu H."/>
        </authorList>
    </citation>
    <scope>NUCLEOTIDE SEQUENCE</scope>
    <source>
        <strain evidence="4">1062</strain>
    </source>
</reference>
<dbReference type="EMBL" id="JAIXNE010000004">
    <property type="protein sequence ID" value="MCA6077274.1"/>
    <property type="molecule type" value="Genomic_DNA"/>
</dbReference>
<feature type="domain" description="MacB-like periplasmic core" evidence="2">
    <location>
        <begin position="75"/>
        <end position="179"/>
    </location>
</feature>
<evidence type="ECO:0000256" key="1">
    <source>
        <dbReference type="SAM" id="Phobius"/>
    </source>
</evidence>
<evidence type="ECO:0000313" key="6">
    <source>
        <dbReference type="Proteomes" id="UP001139409"/>
    </source>
</evidence>
<accession>A0A9X1HQK0</accession>